<dbReference type="PANTHER" id="PTHR30193">
    <property type="entry name" value="ABC TRANSPORTER PERMEASE PROTEIN"/>
    <property type="match status" value="1"/>
</dbReference>
<keyword evidence="6 7" id="KW-0472">Membrane</keyword>
<feature type="transmembrane region" description="Helical" evidence="7">
    <location>
        <begin position="199"/>
        <end position="226"/>
    </location>
</feature>
<evidence type="ECO:0000259" key="8">
    <source>
        <dbReference type="PROSITE" id="PS50928"/>
    </source>
</evidence>
<keyword evidence="2 7" id="KW-0813">Transport</keyword>
<evidence type="ECO:0000256" key="3">
    <source>
        <dbReference type="ARBA" id="ARBA00022475"/>
    </source>
</evidence>
<dbReference type="PROSITE" id="PS50928">
    <property type="entry name" value="ABC_TM1"/>
    <property type="match status" value="1"/>
</dbReference>
<keyword evidence="3" id="KW-1003">Cell membrane</keyword>
<dbReference type="Pfam" id="PF00528">
    <property type="entry name" value="BPD_transp_1"/>
    <property type="match status" value="1"/>
</dbReference>
<evidence type="ECO:0000256" key="4">
    <source>
        <dbReference type="ARBA" id="ARBA00022692"/>
    </source>
</evidence>
<evidence type="ECO:0000256" key="6">
    <source>
        <dbReference type="ARBA" id="ARBA00023136"/>
    </source>
</evidence>
<dbReference type="CDD" id="cd06261">
    <property type="entry name" value="TM_PBP2"/>
    <property type="match status" value="1"/>
</dbReference>
<dbReference type="InterPro" id="IPR035906">
    <property type="entry name" value="MetI-like_sf"/>
</dbReference>
<evidence type="ECO:0000256" key="5">
    <source>
        <dbReference type="ARBA" id="ARBA00022989"/>
    </source>
</evidence>
<dbReference type="PANTHER" id="PTHR30193:SF44">
    <property type="entry name" value="LACTOSE TRANSPORT SYSTEM PERMEASE PROTEIN LACF"/>
    <property type="match status" value="1"/>
</dbReference>
<sequence length="337" mass="36977">MKTHRWYTPYLLAGPAVLWVLVFSLWPFINTIFLSFTNARPLRPAEFTGLENYANLFHDPQFGAALIVSLVYVVVCVPLLTFLPLLLAMLVQKKIPGIGFFRTTYYFPVVASVVVVGIIWAWIFNSRGIVNEALQMAGLVDQPINFLVDRWKLLLCSIALTVWKGMGYYMVVYLAALANLGREVQEAATLDGASWWRRFTSIVIPSVKGAMALVSALVCVAAVRIFSELYVLSNGTGGPGGLDQSIVMLIKRIGSGLNGNLGYASAMSVALFFLTVGPLLFVAYMNYGGKATIEKWREDRQKKKRVGAKLAAREADAHRSGITAATGSVVVQKGGRQ</sequence>
<comment type="similarity">
    <text evidence="7">Belongs to the binding-protein-dependent transport system permease family.</text>
</comment>
<gene>
    <name evidence="9" type="ORF">QS713_01120</name>
</gene>
<dbReference type="RefSeq" id="WP_313271754.1">
    <property type="nucleotide sequence ID" value="NZ_JASXSX010000001.1"/>
</dbReference>
<proteinExistence type="inferred from homology"/>
<evidence type="ECO:0000256" key="2">
    <source>
        <dbReference type="ARBA" id="ARBA00022448"/>
    </source>
</evidence>
<protein>
    <submittedName>
        <fullName evidence="9">Sugar ABC transporter permease</fullName>
    </submittedName>
</protein>
<dbReference type="Gene3D" id="1.10.3720.10">
    <property type="entry name" value="MetI-like"/>
    <property type="match status" value="1"/>
</dbReference>
<keyword evidence="5 7" id="KW-1133">Transmembrane helix</keyword>
<keyword evidence="4 7" id="KW-0812">Transmembrane</keyword>
<feature type="transmembrane region" description="Helical" evidence="7">
    <location>
        <begin position="62"/>
        <end position="91"/>
    </location>
</feature>
<feature type="transmembrane region" description="Helical" evidence="7">
    <location>
        <begin position="7"/>
        <end position="29"/>
    </location>
</feature>
<evidence type="ECO:0000256" key="7">
    <source>
        <dbReference type="RuleBase" id="RU363032"/>
    </source>
</evidence>
<dbReference type="InterPro" id="IPR000515">
    <property type="entry name" value="MetI-like"/>
</dbReference>
<evidence type="ECO:0000313" key="9">
    <source>
        <dbReference type="EMBL" id="MDT3766669.1"/>
    </source>
</evidence>
<dbReference type="EMBL" id="JASXSX010000001">
    <property type="protein sequence ID" value="MDT3766669.1"/>
    <property type="molecule type" value="Genomic_DNA"/>
</dbReference>
<feature type="transmembrane region" description="Helical" evidence="7">
    <location>
        <begin position="261"/>
        <end position="287"/>
    </location>
</feature>
<dbReference type="SUPFAM" id="SSF161098">
    <property type="entry name" value="MetI-like"/>
    <property type="match status" value="1"/>
</dbReference>
<comment type="subcellular location">
    <subcellularLocation>
        <location evidence="1 7">Cell membrane</location>
        <topology evidence="1 7">Multi-pass membrane protein</topology>
    </subcellularLocation>
</comment>
<evidence type="ECO:0000256" key="1">
    <source>
        <dbReference type="ARBA" id="ARBA00004651"/>
    </source>
</evidence>
<reference evidence="9 10" key="1">
    <citation type="submission" date="2023-06" db="EMBL/GenBank/DDBJ databases">
        <title>Draft genome sequence of Gleimia hominis type strain CCUG 57540T.</title>
        <authorList>
            <person name="Salva-Serra F."/>
            <person name="Cardew S."/>
            <person name="Jensie Markopoulos S."/>
            <person name="Ohlen M."/>
            <person name="Inganas E."/>
            <person name="Svensson-Stadler L."/>
            <person name="Moore E.R.B."/>
        </authorList>
    </citation>
    <scope>NUCLEOTIDE SEQUENCE [LARGE SCALE GENOMIC DNA]</scope>
    <source>
        <strain evidence="9 10">CCUG 57540</strain>
    </source>
</reference>
<comment type="caution">
    <text evidence="9">The sequence shown here is derived from an EMBL/GenBank/DDBJ whole genome shotgun (WGS) entry which is preliminary data.</text>
</comment>
<feature type="transmembrane region" description="Helical" evidence="7">
    <location>
        <begin position="151"/>
        <end position="178"/>
    </location>
</feature>
<name>A0ABU3I8G5_9ACTO</name>
<dbReference type="InterPro" id="IPR051393">
    <property type="entry name" value="ABC_transporter_permease"/>
</dbReference>
<evidence type="ECO:0000313" key="10">
    <source>
        <dbReference type="Proteomes" id="UP001247542"/>
    </source>
</evidence>
<feature type="transmembrane region" description="Helical" evidence="7">
    <location>
        <begin position="103"/>
        <end position="123"/>
    </location>
</feature>
<keyword evidence="10" id="KW-1185">Reference proteome</keyword>
<feature type="domain" description="ABC transmembrane type-1" evidence="8">
    <location>
        <begin position="66"/>
        <end position="282"/>
    </location>
</feature>
<organism evidence="9 10">
    <name type="scientific">Gleimia hominis</name>
    <dbReference type="NCBI Taxonomy" id="595468"/>
    <lineage>
        <taxon>Bacteria</taxon>
        <taxon>Bacillati</taxon>
        <taxon>Actinomycetota</taxon>
        <taxon>Actinomycetes</taxon>
        <taxon>Actinomycetales</taxon>
        <taxon>Actinomycetaceae</taxon>
        <taxon>Gleimia</taxon>
    </lineage>
</organism>
<accession>A0ABU3I8G5</accession>
<dbReference type="Proteomes" id="UP001247542">
    <property type="component" value="Unassembled WGS sequence"/>
</dbReference>